<proteinExistence type="inferred from homology"/>
<comment type="cofactor">
    <cofactor evidence="1">
        <name>heme</name>
        <dbReference type="ChEBI" id="CHEBI:30413"/>
    </cofactor>
</comment>
<dbReference type="InterPro" id="IPR036396">
    <property type="entry name" value="Cyt_P450_sf"/>
</dbReference>
<reference evidence="9" key="1">
    <citation type="submission" date="2022-11" db="UniProtKB">
        <authorList>
            <consortium name="WormBaseParasite"/>
        </authorList>
    </citation>
    <scope>IDENTIFICATION</scope>
</reference>
<keyword evidence="8" id="KW-1185">Reference proteome</keyword>
<accession>A0A914PPE4</accession>
<keyword evidence="6" id="KW-0408">Iron</keyword>
<name>A0A914PPE4_9BILA</name>
<keyword evidence="3" id="KW-0349">Heme</keyword>
<evidence type="ECO:0000256" key="2">
    <source>
        <dbReference type="ARBA" id="ARBA00010617"/>
    </source>
</evidence>
<protein>
    <submittedName>
        <fullName evidence="9">Cytochrome P450</fullName>
    </submittedName>
</protein>
<dbReference type="GO" id="GO:0016705">
    <property type="term" value="F:oxidoreductase activity, acting on paired donors, with incorporation or reduction of molecular oxygen"/>
    <property type="evidence" value="ECO:0007669"/>
    <property type="project" value="InterPro"/>
</dbReference>
<dbReference type="InterPro" id="IPR001128">
    <property type="entry name" value="Cyt_P450"/>
</dbReference>
<dbReference type="SUPFAM" id="SSF48264">
    <property type="entry name" value="Cytochrome P450"/>
    <property type="match status" value="1"/>
</dbReference>
<dbReference type="Gene3D" id="1.10.630.10">
    <property type="entry name" value="Cytochrome P450"/>
    <property type="match status" value="1"/>
</dbReference>
<dbReference type="PANTHER" id="PTHR24292">
    <property type="entry name" value="CYTOCHROME P450"/>
    <property type="match status" value="1"/>
</dbReference>
<keyword evidence="4" id="KW-0479">Metal-binding</keyword>
<dbReference type="InterPro" id="IPR050476">
    <property type="entry name" value="Insect_CytP450_Detox"/>
</dbReference>
<dbReference type="GO" id="GO:0020037">
    <property type="term" value="F:heme binding"/>
    <property type="evidence" value="ECO:0007669"/>
    <property type="project" value="InterPro"/>
</dbReference>
<dbReference type="InterPro" id="IPR002401">
    <property type="entry name" value="Cyt_P450_E_grp-I"/>
</dbReference>
<evidence type="ECO:0000256" key="7">
    <source>
        <dbReference type="ARBA" id="ARBA00023033"/>
    </source>
</evidence>
<dbReference type="Pfam" id="PF00067">
    <property type="entry name" value="p450"/>
    <property type="match status" value="1"/>
</dbReference>
<dbReference type="GO" id="GO:0005506">
    <property type="term" value="F:iron ion binding"/>
    <property type="evidence" value="ECO:0007669"/>
    <property type="project" value="InterPro"/>
</dbReference>
<keyword evidence="5" id="KW-0560">Oxidoreductase</keyword>
<dbReference type="PANTHER" id="PTHR24292:SF54">
    <property type="entry name" value="CYP9F3-RELATED"/>
    <property type="match status" value="1"/>
</dbReference>
<dbReference type="WBParaSite" id="PDA_v2.g16681.t1">
    <property type="protein sequence ID" value="PDA_v2.g16681.t1"/>
    <property type="gene ID" value="PDA_v2.g16681"/>
</dbReference>
<keyword evidence="7" id="KW-0503">Monooxygenase</keyword>
<dbReference type="PRINTS" id="PR00463">
    <property type="entry name" value="EP450I"/>
</dbReference>
<evidence type="ECO:0000256" key="3">
    <source>
        <dbReference type="ARBA" id="ARBA00022617"/>
    </source>
</evidence>
<evidence type="ECO:0000313" key="9">
    <source>
        <dbReference type="WBParaSite" id="PDA_v2.g16681.t1"/>
    </source>
</evidence>
<evidence type="ECO:0000256" key="1">
    <source>
        <dbReference type="ARBA" id="ARBA00001971"/>
    </source>
</evidence>
<evidence type="ECO:0000313" key="8">
    <source>
        <dbReference type="Proteomes" id="UP000887578"/>
    </source>
</evidence>
<comment type="similarity">
    <text evidence="2">Belongs to the cytochrome P450 family.</text>
</comment>
<evidence type="ECO:0000256" key="6">
    <source>
        <dbReference type="ARBA" id="ARBA00023004"/>
    </source>
</evidence>
<evidence type="ECO:0000256" key="5">
    <source>
        <dbReference type="ARBA" id="ARBA00023002"/>
    </source>
</evidence>
<dbReference type="AlphaFoldDB" id="A0A914PPE4"/>
<evidence type="ECO:0000256" key="4">
    <source>
        <dbReference type="ARBA" id="ARBA00022723"/>
    </source>
</evidence>
<sequence>MRENGGAPTIVTSDPEIINEVFVKQYYTFQARKFHPSFALDQKNNPALNVFFAQGNQWKRLRALFAGSLATGKIKAADPIIKRAAQELIEVFKSHENGVVDVVPQILNFTFAVISRSALGIDEEFGKSTYLNRVLEILSLGETTKKPVSAFFAGTYEFLPNAINIRSKESSKEKSERHQDFLDFLYEAEDTSFDNTTNKADLDLKVPKKLTREELIQSARGFLIAGADTTATLLNYCLYELARHPECEEVIVQEIDDFINSEIVKNKFNIVFYIFF</sequence>
<organism evidence="8 9">
    <name type="scientific">Panagrolaimus davidi</name>
    <dbReference type="NCBI Taxonomy" id="227884"/>
    <lineage>
        <taxon>Eukaryota</taxon>
        <taxon>Metazoa</taxon>
        <taxon>Ecdysozoa</taxon>
        <taxon>Nematoda</taxon>
        <taxon>Chromadorea</taxon>
        <taxon>Rhabditida</taxon>
        <taxon>Tylenchina</taxon>
        <taxon>Panagrolaimomorpha</taxon>
        <taxon>Panagrolaimoidea</taxon>
        <taxon>Panagrolaimidae</taxon>
        <taxon>Panagrolaimus</taxon>
    </lineage>
</organism>
<dbReference type="Proteomes" id="UP000887578">
    <property type="component" value="Unplaced"/>
</dbReference>
<dbReference type="GO" id="GO:0004497">
    <property type="term" value="F:monooxygenase activity"/>
    <property type="evidence" value="ECO:0007669"/>
    <property type="project" value="UniProtKB-KW"/>
</dbReference>